<dbReference type="Proteomes" id="UP000490800">
    <property type="component" value="Unassembled WGS sequence"/>
</dbReference>
<dbReference type="PROSITE" id="PS50111">
    <property type="entry name" value="CHEMOTAXIS_TRANSDUC_2"/>
    <property type="match status" value="1"/>
</dbReference>
<keyword evidence="8" id="KW-1133">Transmembrane helix</keyword>
<dbReference type="SMART" id="SM00283">
    <property type="entry name" value="MA"/>
    <property type="match status" value="1"/>
</dbReference>
<evidence type="ECO:0000256" key="5">
    <source>
        <dbReference type="ARBA" id="ARBA00029447"/>
    </source>
</evidence>
<dbReference type="PANTHER" id="PTHR32089">
    <property type="entry name" value="METHYL-ACCEPTING CHEMOTAXIS PROTEIN MCPB"/>
    <property type="match status" value="1"/>
</dbReference>
<dbReference type="Pfam" id="PF12729">
    <property type="entry name" value="4HB_MCP_1"/>
    <property type="match status" value="1"/>
</dbReference>
<protein>
    <submittedName>
        <fullName evidence="11">HAMP domain-containing protein</fullName>
    </submittedName>
</protein>
<feature type="domain" description="Methyl-accepting transducer" evidence="9">
    <location>
        <begin position="275"/>
        <end position="511"/>
    </location>
</feature>
<comment type="subcellular location">
    <subcellularLocation>
        <location evidence="1">Cell membrane</location>
    </subcellularLocation>
</comment>
<dbReference type="AlphaFoldDB" id="A0A7X3JZZ0"/>
<comment type="similarity">
    <text evidence="5">Belongs to the methyl-accepting chemotaxis (MCP) protein family.</text>
</comment>
<evidence type="ECO:0000256" key="1">
    <source>
        <dbReference type="ARBA" id="ARBA00004236"/>
    </source>
</evidence>
<dbReference type="Pfam" id="PF00015">
    <property type="entry name" value="MCPsignal"/>
    <property type="match status" value="1"/>
</dbReference>
<dbReference type="SMART" id="SM00304">
    <property type="entry name" value="HAMP"/>
    <property type="match status" value="1"/>
</dbReference>
<gene>
    <name evidence="11" type="ORF">EDM21_13860</name>
</gene>
<name>A0A7X3JZZ0_9BACL</name>
<dbReference type="GO" id="GO:0007165">
    <property type="term" value="P:signal transduction"/>
    <property type="evidence" value="ECO:0007669"/>
    <property type="project" value="UniProtKB-KW"/>
</dbReference>
<dbReference type="GO" id="GO:0005886">
    <property type="term" value="C:plasma membrane"/>
    <property type="evidence" value="ECO:0007669"/>
    <property type="project" value="UniProtKB-SubCell"/>
</dbReference>
<proteinExistence type="inferred from homology"/>
<evidence type="ECO:0000313" key="12">
    <source>
        <dbReference type="Proteomes" id="UP000490800"/>
    </source>
</evidence>
<feature type="domain" description="HAMP" evidence="10">
    <location>
        <begin position="203"/>
        <end position="256"/>
    </location>
</feature>
<feature type="region of interest" description="Disordered" evidence="7">
    <location>
        <begin position="565"/>
        <end position="589"/>
    </location>
</feature>
<dbReference type="RefSeq" id="WP_157336304.1">
    <property type="nucleotide sequence ID" value="NZ_RHLK01000007.1"/>
</dbReference>
<keyword evidence="4 6" id="KW-0807">Transducer</keyword>
<sequence>MRFRQKLTLSFAAVLVLTILVGTISWIGLTRVNQAYENLIQDRVHKILLAKNLGALAADQTKNVRGYLLTGNNEHFVNYEKDRAAFKGDMQELQASITSVQAKEYADQLLRLEKQYAGAVNEIAVYKYKDDAQSYIRLVEEKCVPLALEMAAAAEELENYQQAQLNQTVTETAQQVQNNKGMVLGAVLLALLVGALMAFFIIRMIARPVTLVADSVKRIAGGDLTAEDVAVKQQDEIGDMARAFNDMKHNLRTLMMNIDDNALQVASASKELSGGSGQAVIAAQQIAEAVQGISETADNQVARIRENKLAMEESAAGIQRIAQSAAITVESAERADQEAQQGRALLEETVAQLKQIQSTMGTSAAVINELGEQSKQIEKISIFIKEIATQTNLLSLNASIEAARAGEHGKGFAVVAEEVKKLAEQTGYASGQIADGIRSMVEKVGKSVDAMKAGSEEIEAGTRAMDRTGEAFDHIYKAVGVVAGQAQEVSAATEELSAVTEQLLVTEQQLVELSSVISDQSQNIAAVCEEQLASMEEIAASSESLDGMAAGLQDNIHQFKFHPSQDLIDKKREPQSAENQLELGFNPAS</sequence>
<dbReference type="Gene3D" id="1.10.287.950">
    <property type="entry name" value="Methyl-accepting chemotaxis protein"/>
    <property type="match status" value="1"/>
</dbReference>
<feature type="transmembrane region" description="Helical" evidence="8">
    <location>
        <begin position="7"/>
        <end position="29"/>
    </location>
</feature>
<dbReference type="CDD" id="cd11386">
    <property type="entry name" value="MCP_signal"/>
    <property type="match status" value="1"/>
</dbReference>
<evidence type="ECO:0000256" key="2">
    <source>
        <dbReference type="ARBA" id="ARBA00022475"/>
    </source>
</evidence>
<keyword evidence="3 8" id="KW-0472">Membrane</keyword>
<dbReference type="Gene3D" id="6.10.340.10">
    <property type="match status" value="1"/>
</dbReference>
<reference evidence="11 12" key="1">
    <citation type="journal article" date="2019" name="Microorganisms">
        <title>Paenibacillus lutrae sp. nov., A Chitinolytic Species Isolated from A River Otter in Castril Natural Park, Granada, Spain.</title>
        <authorList>
            <person name="Rodriguez M."/>
            <person name="Reina J.C."/>
            <person name="Bejar V."/>
            <person name="Llamas I."/>
        </authorList>
    </citation>
    <scope>NUCLEOTIDE SEQUENCE [LARGE SCALE GENOMIC DNA]</scope>
    <source>
        <strain evidence="11 12">N10</strain>
    </source>
</reference>
<dbReference type="PROSITE" id="PS50885">
    <property type="entry name" value="HAMP"/>
    <property type="match status" value="1"/>
</dbReference>
<keyword evidence="2" id="KW-1003">Cell membrane</keyword>
<keyword evidence="8" id="KW-0812">Transmembrane</keyword>
<dbReference type="InterPro" id="IPR004089">
    <property type="entry name" value="MCPsignal_dom"/>
</dbReference>
<evidence type="ECO:0000259" key="9">
    <source>
        <dbReference type="PROSITE" id="PS50111"/>
    </source>
</evidence>
<dbReference type="SUPFAM" id="SSF58104">
    <property type="entry name" value="Methyl-accepting chemotaxis protein (MCP) signaling domain"/>
    <property type="match status" value="1"/>
</dbReference>
<evidence type="ECO:0000256" key="8">
    <source>
        <dbReference type="SAM" id="Phobius"/>
    </source>
</evidence>
<evidence type="ECO:0000256" key="7">
    <source>
        <dbReference type="SAM" id="MobiDB-lite"/>
    </source>
</evidence>
<dbReference type="PANTHER" id="PTHR32089:SF112">
    <property type="entry name" value="LYSOZYME-LIKE PROTEIN-RELATED"/>
    <property type="match status" value="1"/>
</dbReference>
<dbReference type="OrthoDB" id="107771at2"/>
<evidence type="ECO:0000313" key="11">
    <source>
        <dbReference type="EMBL" id="MVP00593.1"/>
    </source>
</evidence>
<dbReference type="InterPro" id="IPR024478">
    <property type="entry name" value="HlyB_4HB_MCP"/>
</dbReference>
<evidence type="ECO:0000259" key="10">
    <source>
        <dbReference type="PROSITE" id="PS50885"/>
    </source>
</evidence>
<evidence type="ECO:0000256" key="3">
    <source>
        <dbReference type="ARBA" id="ARBA00023136"/>
    </source>
</evidence>
<accession>A0A7X3JZZ0</accession>
<feature type="transmembrane region" description="Helical" evidence="8">
    <location>
        <begin position="182"/>
        <end position="202"/>
    </location>
</feature>
<dbReference type="CDD" id="cd06225">
    <property type="entry name" value="HAMP"/>
    <property type="match status" value="1"/>
</dbReference>
<comment type="caution">
    <text evidence="11">The sequence shown here is derived from an EMBL/GenBank/DDBJ whole genome shotgun (WGS) entry which is preliminary data.</text>
</comment>
<dbReference type="Pfam" id="PF00672">
    <property type="entry name" value="HAMP"/>
    <property type="match status" value="1"/>
</dbReference>
<dbReference type="EMBL" id="RHLK01000007">
    <property type="protein sequence ID" value="MVP00593.1"/>
    <property type="molecule type" value="Genomic_DNA"/>
</dbReference>
<evidence type="ECO:0000256" key="6">
    <source>
        <dbReference type="PROSITE-ProRule" id="PRU00284"/>
    </source>
</evidence>
<evidence type="ECO:0000256" key="4">
    <source>
        <dbReference type="ARBA" id="ARBA00023224"/>
    </source>
</evidence>
<organism evidence="11 12">
    <name type="scientific">Paenibacillus lutrae</name>
    <dbReference type="NCBI Taxonomy" id="2078573"/>
    <lineage>
        <taxon>Bacteria</taxon>
        <taxon>Bacillati</taxon>
        <taxon>Bacillota</taxon>
        <taxon>Bacilli</taxon>
        <taxon>Bacillales</taxon>
        <taxon>Paenibacillaceae</taxon>
        <taxon>Paenibacillus</taxon>
    </lineage>
</organism>
<keyword evidence="12" id="KW-1185">Reference proteome</keyword>
<dbReference type="InterPro" id="IPR003660">
    <property type="entry name" value="HAMP_dom"/>
</dbReference>